<keyword evidence="10 12" id="KW-0675">Receptor</keyword>
<dbReference type="SUPFAM" id="SSF48508">
    <property type="entry name" value="Nuclear receptor ligand-binding domain"/>
    <property type="match status" value="1"/>
</dbReference>
<dbReference type="PROSITE" id="PS00031">
    <property type="entry name" value="NUCLEAR_REC_DBD_1"/>
    <property type="match status" value="1"/>
</dbReference>
<feature type="compositionally biased region" description="Gly residues" evidence="13">
    <location>
        <begin position="127"/>
        <end position="136"/>
    </location>
</feature>
<keyword evidence="8 12" id="KW-0238">DNA-binding</keyword>
<dbReference type="InterPro" id="IPR001628">
    <property type="entry name" value="Znf_hrmn_rcpt"/>
</dbReference>
<evidence type="ECO:0000256" key="6">
    <source>
        <dbReference type="ARBA" id="ARBA00022833"/>
    </source>
</evidence>
<evidence type="ECO:0000256" key="4">
    <source>
        <dbReference type="ARBA" id="ARBA00022737"/>
    </source>
</evidence>
<evidence type="ECO:0000256" key="2">
    <source>
        <dbReference type="ARBA" id="ARBA00005993"/>
    </source>
</evidence>
<dbReference type="AlphaFoldDB" id="A0A915DKC4"/>
<name>A0A915DKC4_9BILA</name>
<dbReference type="Gene3D" id="1.10.565.10">
    <property type="entry name" value="Retinoid X Receptor"/>
    <property type="match status" value="1"/>
</dbReference>
<evidence type="ECO:0000313" key="16">
    <source>
        <dbReference type="Proteomes" id="UP000887574"/>
    </source>
</evidence>
<dbReference type="PROSITE" id="PS51843">
    <property type="entry name" value="NR_LBD"/>
    <property type="match status" value="1"/>
</dbReference>
<dbReference type="Pfam" id="PF00104">
    <property type="entry name" value="Hormone_recep"/>
    <property type="match status" value="1"/>
</dbReference>
<evidence type="ECO:0000256" key="13">
    <source>
        <dbReference type="SAM" id="MobiDB-lite"/>
    </source>
</evidence>
<comment type="similarity">
    <text evidence="2 12">Belongs to the nuclear hormone receptor family.</text>
</comment>
<dbReference type="PANTHER" id="PTHR46587">
    <property type="entry name" value="NUCLEAR HORMONE RECEPTOR FAMILY"/>
    <property type="match status" value="1"/>
</dbReference>
<dbReference type="InterPro" id="IPR049636">
    <property type="entry name" value="HNF4-like_DBD"/>
</dbReference>
<accession>A0A915DKC4</accession>
<reference evidence="17" key="1">
    <citation type="submission" date="2022-11" db="UniProtKB">
        <authorList>
            <consortium name="WormBaseParasite"/>
        </authorList>
    </citation>
    <scope>IDENTIFICATION</scope>
</reference>
<feature type="compositionally biased region" description="Polar residues" evidence="13">
    <location>
        <begin position="23"/>
        <end position="33"/>
    </location>
</feature>
<feature type="domain" description="NR LBD" evidence="15">
    <location>
        <begin position="362"/>
        <end position="622"/>
    </location>
</feature>
<dbReference type="InterPro" id="IPR035500">
    <property type="entry name" value="NHR-like_dom_sf"/>
</dbReference>
<feature type="compositionally biased region" description="Low complexity" evidence="13">
    <location>
        <begin position="39"/>
        <end position="48"/>
    </location>
</feature>
<evidence type="ECO:0000256" key="3">
    <source>
        <dbReference type="ARBA" id="ARBA00022723"/>
    </source>
</evidence>
<dbReference type="InterPro" id="IPR000536">
    <property type="entry name" value="Nucl_hrmn_rcpt_lig-bd"/>
</dbReference>
<dbReference type="GO" id="GO:0003700">
    <property type="term" value="F:DNA-binding transcription factor activity"/>
    <property type="evidence" value="ECO:0007669"/>
    <property type="project" value="InterPro"/>
</dbReference>
<evidence type="ECO:0000259" key="14">
    <source>
        <dbReference type="PROSITE" id="PS51030"/>
    </source>
</evidence>
<evidence type="ECO:0000256" key="8">
    <source>
        <dbReference type="ARBA" id="ARBA00023125"/>
    </source>
</evidence>
<dbReference type="SUPFAM" id="SSF57716">
    <property type="entry name" value="Glucocorticoid receptor-like (DNA-binding domain)"/>
    <property type="match status" value="1"/>
</dbReference>
<dbReference type="Pfam" id="PF00105">
    <property type="entry name" value="zf-C4"/>
    <property type="match status" value="1"/>
</dbReference>
<keyword evidence="11 12" id="KW-0539">Nucleus</keyword>
<evidence type="ECO:0000256" key="9">
    <source>
        <dbReference type="ARBA" id="ARBA00023163"/>
    </source>
</evidence>
<feature type="compositionally biased region" description="Polar residues" evidence="13">
    <location>
        <begin position="93"/>
        <end position="122"/>
    </location>
</feature>
<proteinExistence type="inferred from homology"/>
<feature type="compositionally biased region" description="Low complexity" evidence="13">
    <location>
        <begin position="181"/>
        <end position="202"/>
    </location>
</feature>
<dbReference type="InterPro" id="IPR008160">
    <property type="entry name" value="Collagen"/>
</dbReference>
<protein>
    <submittedName>
        <fullName evidence="17">Uncharacterized protein</fullName>
    </submittedName>
</protein>
<dbReference type="WBParaSite" id="jg20963">
    <property type="protein sequence ID" value="jg20963"/>
    <property type="gene ID" value="jg20963"/>
</dbReference>
<dbReference type="InterPro" id="IPR013088">
    <property type="entry name" value="Znf_NHR/GATA"/>
</dbReference>
<keyword evidence="6 12" id="KW-0862">Zinc</keyword>
<dbReference type="Gene3D" id="3.30.50.10">
    <property type="entry name" value="Erythroid Transcription Factor GATA-1, subunit A"/>
    <property type="match status" value="1"/>
</dbReference>
<dbReference type="GO" id="GO:0008270">
    <property type="term" value="F:zinc ion binding"/>
    <property type="evidence" value="ECO:0007669"/>
    <property type="project" value="UniProtKB-KW"/>
</dbReference>
<keyword evidence="16" id="KW-1185">Reference proteome</keyword>
<organism evidence="16 17">
    <name type="scientific">Ditylenchus dipsaci</name>
    <dbReference type="NCBI Taxonomy" id="166011"/>
    <lineage>
        <taxon>Eukaryota</taxon>
        <taxon>Metazoa</taxon>
        <taxon>Ecdysozoa</taxon>
        <taxon>Nematoda</taxon>
        <taxon>Chromadorea</taxon>
        <taxon>Rhabditida</taxon>
        <taxon>Tylenchina</taxon>
        <taxon>Tylenchomorpha</taxon>
        <taxon>Sphaerularioidea</taxon>
        <taxon>Anguinidae</taxon>
        <taxon>Anguininae</taxon>
        <taxon>Ditylenchus</taxon>
    </lineage>
</organism>
<comment type="subcellular location">
    <subcellularLocation>
        <location evidence="1 12">Nucleus</location>
    </subcellularLocation>
</comment>
<dbReference type="InterPro" id="IPR001723">
    <property type="entry name" value="Nuclear_hrmn_rcpt"/>
</dbReference>
<dbReference type="GO" id="GO:0000978">
    <property type="term" value="F:RNA polymerase II cis-regulatory region sequence-specific DNA binding"/>
    <property type="evidence" value="ECO:0007669"/>
    <property type="project" value="InterPro"/>
</dbReference>
<evidence type="ECO:0000313" key="17">
    <source>
        <dbReference type="WBParaSite" id="jg20963"/>
    </source>
</evidence>
<evidence type="ECO:0000256" key="10">
    <source>
        <dbReference type="ARBA" id="ARBA00023170"/>
    </source>
</evidence>
<dbReference type="PROSITE" id="PS51030">
    <property type="entry name" value="NUCLEAR_REC_DBD_2"/>
    <property type="match status" value="1"/>
</dbReference>
<evidence type="ECO:0000256" key="5">
    <source>
        <dbReference type="ARBA" id="ARBA00022771"/>
    </source>
</evidence>
<feature type="region of interest" description="Disordered" evidence="13">
    <location>
        <begin position="91"/>
        <end position="207"/>
    </location>
</feature>
<keyword evidence="4" id="KW-0677">Repeat</keyword>
<feature type="domain" description="Nuclear receptor" evidence="14">
    <location>
        <begin position="237"/>
        <end position="312"/>
    </location>
</feature>
<dbReference type="Proteomes" id="UP000887574">
    <property type="component" value="Unplaced"/>
</dbReference>
<evidence type="ECO:0000256" key="1">
    <source>
        <dbReference type="ARBA" id="ARBA00004123"/>
    </source>
</evidence>
<dbReference type="CDD" id="cd06157">
    <property type="entry name" value="NR_LBD"/>
    <property type="match status" value="1"/>
</dbReference>
<feature type="region of interest" description="Disordered" evidence="13">
    <location>
        <begin position="1"/>
        <end position="61"/>
    </location>
</feature>
<dbReference type="PRINTS" id="PR00047">
    <property type="entry name" value="STROIDFINGER"/>
</dbReference>
<keyword evidence="5 12" id="KW-0863">Zinc-finger</keyword>
<evidence type="ECO:0000259" key="15">
    <source>
        <dbReference type="PROSITE" id="PS51843"/>
    </source>
</evidence>
<dbReference type="GO" id="GO:0005634">
    <property type="term" value="C:nucleus"/>
    <property type="evidence" value="ECO:0007669"/>
    <property type="project" value="UniProtKB-SubCell"/>
</dbReference>
<dbReference type="PRINTS" id="PR00398">
    <property type="entry name" value="STRDHORMONER"/>
</dbReference>
<evidence type="ECO:0000256" key="11">
    <source>
        <dbReference type="ARBA" id="ARBA00023242"/>
    </source>
</evidence>
<dbReference type="Pfam" id="PF01391">
    <property type="entry name" value="Collagen"/>
    <property type="match status" value="1"/>
</dbReference>
<dbReference type="SMART" id="SM00399">
    <property type="entry name" value="ZnF_C4"/>
    <property type="match status" value="1"/>
</dbReference>
<dbReference type="PANTHER" id="PTHR46587:SF7">
    <property type="entry name" value="NUCLEAR HORMONE RECEPTOR FAMILY MEMBER NHR-19"/>
    <property type="match status" value="1"/>
</dbReference>
<evidence type="ECO:0000256" key="12">
    <source>
        <dbReference type="RuleBase" id="RU004334"/>
    </source>
</evidence>
<dbReference type="CDD" id="cd06960">
    <property type="entry name" value="NR_DBD_HNF4A"/>
    <property type="match status" value="1"/>
</dbReference>
<keyword evidence="9 12" id="KW-0804">Transcription</keyword>
<dbReference type="SMART" id="SM00430">
    <property type="entry name" value="HOLI"/>
    <property type="match status" value="1"/>
</dbReference>
<evidence type="ECO:0000256" key="7">
    <source>
        <dbReference type="ARBA" id="ARBA00023015"/>
    </source>
</evidence>
<keyword evidence="7 12" id="KW-0805">Transcription regulation</keyword>
<keyword evidence="3 12" id="KW-0479">Metal-binding</keyword>
<sequence>MMHIQHKSNPLPDEFPRTKRHFTSGTGSGKTDNSGSGGSRTASASTGSPICNCGSQSSHCPPDLQVHLDQKDNLEMRVSLVSQDFQELPELSAWSSRSTGPPGQIGNSGQHGTNGVPGQTGLQGDIGSPGGIGPVGEPGQPGRQATKSVGRPGPKGVRGAPGNAGKPGLRGQPGNAGSIGAAGQPGSDGSPGQPGIAGQPGIMGPPGVPGDRAGIAACFIIYSLMAPTASPAQKDSIGPCLICSELSFGKHYGCVSCLGCKTFFRRAVIHKQDTICKKPGTCENETSARRLCRSCRYKKCLDMGMSEEALQPRRDLIGRRHNGYKTFPLSPISPSSTNGTDHSRKSQDLLDLMAMLTANDKNIRSRKNELIRSKSEAKKLAEVINNKQTTSNDKLQIMLGADISIVTQIDLLTLLEWAGTLPCFSSLSINDRLTLLKRFAVHHLILEHGYFTAQCNRQDVWLISNGTCKHARNVSVLPEESKVAEDRKWRQEKLYKQMTDRCIDEVALPLRRLQLMPEELVTLKIIMLFSCGNHTQNEDSTMFISDHGRRVVLEWKNKVISALFQFYKSVGYENYEERFGNVVLSISGIVSAASAMLESYQVMRLFKIVPFDHISEQLLFSIG</sequence>